<dbReference type="Gene3D" id="2.120.10.30">
    <property type="entry name" value="TolB, C-terminal domain"/>
    <property type="match status" value="1"/>
</dbReference>
<evidence type="ECO:0000313" key="5">
    <source>
        <dbReference type="Proteomes" id="UP000004198"/>
    </source>
</evidence>
<evidence type="ECO:0000259" key="3">
    <source>
        <dbReference type="Pfam" id="PF16472"/>
    </source>
</evidence>
<evidence type="ECO:0000259" key="2">
    <source>
        <dbReference type="Pfam" id="PF07532"/>
    </source>
</evidence>
<feature type="domain" description="Prolow-density lipoprotein receptor-related protein 1-like beta-propeller" evidence="3">
    <location>
        <begin position="537"/>
        <end position="648"/>
    </location>
</feature>
<dbReference type="SUPFAM" id="SSF69304">
    <property type="entry name" value="Tricorn protease N-terminal domain"/>
    <property type="match status" value="1"/>
</dbReference>
<gene>
    <name evidence="4" type="ORF">CcarbDRAFT_3157</name>
</gene>
<keyword evidence="5" id="KW-1185">Reference proteome</keyword>
<name>C6PWJ0_9CLOT</name>
<dbReference type="eggNOG" id="COG2247">
    <property type="taxonomic scope" value="Bacteria"/>
</dbReference>
<keyword evidence="1" id="KW-0732">Signal</keyword>
<dbReference type="InterPro" id="IPR011042">
    <property type="entry name" value="6-blade_b-propeller_TolB-like"/>
</dbReference>
<organism evidence="4 5">
    <name type="scientific">Clostridium carboxidivorans P7</name>
    <dbReference type="NCBI Taxonomy" id="536227"/>
    <lineage>
        <taxon>Bacteria</taxon>
        <taxon>Bacillati</taxon>
        <taxon>Bacillota</taxon>
        <taxon>Clostridia</taxon>
        <taxon>Eubacteriales</taxon>
        <taxon>Clostridiaceae</taxon>
        <taxon>Clostridium</taxon>
    </lineage>
</organism>
<dbReference type="KEGG" id="cck:Ccar_22660"/>
<dbReference type="Pfam" id="PF04122">
    <property type="entry name" value="CW_binding_2"/>
    <property type="match status" value="3"/>
</dbReference>
<accession>C6PWJ0</accession>
<dbReference type="PANTHER" id="PTHR30032">
    <property type="entry name" value="N-ACETYLMURAMOYL-L-ALANINE AMIDASE-RELATED"/>
    <property type="match status" value="1"/>
</dbReference>
<sequence length="722" mass="79705">MFNKKLLTIILALGIASFSITSVSAEAQTKRLWGSDRYGTCADIVKDGWQTTSYYAVIVNGENFPDALSAAPLAQKYKAPILLTENDTLNSNTADQLKRLNVKKVFIVGGQGVVSAGVEKAINNLGIETVRYKGEDRGETSIKVASQVGTKNGVIVAIDDDYTDALSAAPIAANLQMPIILVSKDTFSSSLSNFILMNNIPKTYVLGDSNIISDRVANMFPNVKRITGSNKYERNINIIKEFESNVNFGNVCIAYSEQFADALSGAAFAANNSNPIILVGNNVENCTNSLIKDKLSSIKNVTVLGGSAGVKDSLVTNLLSGGSDSSDDNGVVLTDSEGNTSGNLRNGGFVVEKNGWIYYIKDGNKICRAKTDGTQEMKLMDVKNARSLNVVDGYLYYVARTGDFKSTDPQSDQVTVYRESISGGRPDSITGQHEKSFGKGFPYMLMDGHWLLYSPEYTFISKENANYYNNFYKMDTETLENKKSYGGYLGSLAVENGYVYFTTLDDNRIRRMPTSGNKDDDGELNNKEIDLGLRGTVLDVVDNYIYYKDEDGNTYRIKEDKTERTKIVDLPEKFIINGDYLYYVASGKDKLGQLHKMNLDGTQDVGLNAYTVNNFAINGDWIYYRSNGNGNIYRIRLDGSSREEFPDKIAIKNIKDINVQVKQGDSYELPTAVWTAMEDGSYEYYSVTWDKNSIDTNTVGTYKALGTVEGYSSKVNLTVEVK</sequence>
<dbReference type="OrthoDB" id="3268660at2"/>
<dbReference type="Pfam" id="PF16472">
    <property type="entry name" value="DUF5050"/>
    <property type="match status" value="2"/>
</dbReference>
<proteinExistence type="predicted"/>
<dbReference type="Gene3D" id="3.40.50.12090">
    <property type="match status" value="3"/>
</dbReference>
<dbReference type="Proteomes" id="UP000004198">
    <property type="component" value="Unassembled WGS sequence"/>
</dbReference>
<dbReference type="InterPro" id="IPR051922">
    <property type="entry name" value="Bact_Sporulation_Assoc"/>
</dbReference>
<dbReference type="STRING" id="536227.Ccar_22660"/>
<dbReference type="PATRIC" id="fig|536227.13.peg.4687"/>
<dbReference type="PANTHER" id="PTHR30032:SF8">
    <property type="entry name" value="GERMINATION-SPECIFIC N-ACETYLMURAMOYL-L-ALANINE AMIDASE"/>
    <property type="match status" value="1"/>
</dbReference>
<dbReference type="Pfam" id="PF07532">
    <property type="entry name" value="Big_4"/>
    <property type="match status" value="1"/>
</dbReference>
<feature type="signal peptide" evidence="1">
    <location>
        <begin position="1"/>
        <end position="27"/>
    </location>
</feature>
<dbReference type="EMBL" id="ACVI01000055">
    <property type="protein sequence ID" value="EET86401.1"/>
    <property type="molecule type" value="Genomic_DNA"/>
</dbReference>
<evidence type="ECO:0000313" key="4">
    <source>
        <dbReference type="EMBL" id="EET86401.1"/>
    </source>
</evidence>
<dbReference type="RefSeq" id="WP_007062042.1">
    <property type="nucleotide sequence ID" value="NZ_ACVI01000055.1"/>
</dbReference>
<dbReference type="InterPro" id="IPR007253">
    <property type="entry name" value="Cell_wall-bd_2"/>
</dbReference>
<reference evidence="4 5" key="1">
    <citation type="submission" date="2009-06" db="EMBL/GenBank/DDBJ databases">
        <title>The draft genome of Clostridium carboxidivorans P7.</title>
        <authorList>
            <consortium name="US DOE Joint Genome Institute (JGI-PGF)"/>
            <person name="Lucas S."/>
            <person name="Copeland A."/>
            <person name="Lapidus A."/>
            <person name="Glavina del Rio T."/>
            <person name="Tice H."/>
            <person name="Bruce D."/>
            <person name="Goodwin L."/>
            <person name="Pitluck S."/>
            <person name="Larimer F."/>
            <person name="Land M.L."/>
            <person name="Hauser L."/>
            <person name="Hemme C.L."/>
        </authorList>
    </citation>
    <scope>NUCLEOTIDE SEQUENCE [LARGE SCALE GENOMIC DNA]</scope>
    <source>
        <strain evidence="4 5">P7</strain>
    </source>
</reference>
<dbReference type="AlphaFoldDB" id="C6PWJ0"/>
<dbReference type="InterPro" id="IPR032485">
    <property type="entry name" value="LRP1-like_beta_prop"/>
</dbReference>
<dbReference type="SUPFAM" id="SSF63825">
    <property type="entry name" value="YWTD domain"/>
    <property type="match status" value="1"/>
</dbReference>
<feature type="domain" description="Prolow-density lipoprotein receptor-related protein 1-like beta-propeller" evidence="3">
    <location>
        <begin position="339"/>
        <end position="519"/>
    </location>
</feature>
<dbReference type="InterPro" id="IPR011081">
    <property type="entry name" value="Big_4"/>
</dbReference>
<protein>
    <submittedName>
        <fullName evidence="4">Ig domain protein</fullName>
    </submittedName>
</protein>
<dbReference type="eggNOG" id="COG0823">
    <property type="taxonomic scope" value="Bacteria"/>
</dbReference>
<evidence type="ECO:0000256" key="1">
    <source>
        <dbReference type="SAM" id="SignalP"/>
    </source>
</evidence>
<feature type="domain" description="Bacterial Ig-like" evidence="2">
    <location>
        <begin position="654"/>
        <end position="711"/>
    </location>
</feature>
<comment type="caution">
    <text evidence="4">The sequence shown here is derived from an EMBL/GenBank/DDBJ whole genome shotgun (WGS) entry which is preliminary data.</text>
</comment>
<feature type="chain" id="PRO_5009951119" evidence="1">
    <location>
        <begin position="28"/>
        <end position="722"/>
    </location>
</feature>